<proteinExistence type="predicted"/>
<dbReference type="AlphaFoldDB" id="A0AAD4D5S5"/>
<protein>
    <submittedName>
        <fullName evidence="1">ATP-dependent RNA helicase ddx49</fullName>
    </submittedName>
</protein>
<keyword evidence="1" id="KW-0067">ATP-binding</keyword>
<gene>
    <name evidence="1" type="primary">DDX49</name>
    <name evidence="1" type="ORF">BGZ95_002566</name>
</gene>
<accession>A0AAD4D5S5</accession>
<keyword evidence="2" id="KW-1185">Reference proteome</keyword>
<dbReference type="PANTHER" id="PTHR40743:SF1">
    <property type="entry name" value="POSSIBLE GLYCOSYLTRANSFERASE"/>
    <property type="match status" value="1"/>
</dbReference>
<dbReference type="EMBL" id="JAAAIL010001549">
    <property type="protein sequence ID" value="KAG0268187.1"/>
    <property type="molecule type" value="Genomic_DNA"/>
</dbReference>
<dbReference type="Proteomes" id="UP001194580">
    <property type="component" value="Unassembled WGS sequence"/>
</dbReference>
<name>A0AAD4D5S5_9FUNG</name>
<reference evidence="1" key="1">
    <citation type="journal article" date="2020" name="Fungal Divers.">
        <title>Resolving the Mortierellaceae phylogeny through synthesis of multi-gene phylogenetics and phylogenomics.</title>
        <authorList>
            <person name="Vandepol N."/>
            <person name="Liber J."/>
            <person name="Desiro A."/>
            <person name="Na H."/>
            <person name="Kennedy M."/>
            <person name="Barry K."/>
            <person name="Grigoriev I.V."/>
            <person name="Miller A.N."/>
            <person name="O'Donnell K."/>
            <person name="Stajich J.E."/>
            <person name="Bonito G."/>
        </authorList>
    </citation>
    <scope>NUCLEOTIDE SEQUENCE</scope>
    <source>
        <strain evidence="1">NRRL 28262</strain>
    </source>
</reference>
<evidence type="ECO:0000313" key="2">
    <source>
        <dbReference type="Proteomes" id="UP001194580"/>
    </source>
</evidence>
<dbReference type="GO" id="GO:0004386">
    <property type="term" value="F:helicase activity"/>
    <property type="evidence" value="ECO:0007669"/>
    <property type="project" value="UniProtKB-KW"/>
</dbReference>
<sequence>MTTVLKQRWSVVLLTTLFIVSFSTLYCISSYRNAFRSKVEIAFVTSYFRPEDAQRSGEINVCLASLVSNFFIKKVHVLVEAKDLPLPSFASHHPKTKEVLIASRPLMGDFIQYSCDHLMDHRVIFANADIFYDSTLEYFATISDEDFDATFFAVSRWWFDDGGDDGILGTTLDPKRRKGLTPYPYPQWGSYDTFAFRPRVICEDKAKLKDMVESLNYTLGVLGAENRLLYEVKRQYPEMRFENPYKNVVAIHIHQSTFRSAAWAGRVDLDGKSVVI</sequence>
<keyword evidence="1" id="KW-0547">Nucleotide-binding</keyword>
<dbReference type="PANTHER" id="PTHR40743">
    <property type="entry name" value="NUCLEOTIDE-DIPHOSPHO-SUGAR TRANSFERASE CONTAINING PROTEIN"/>
    <property type="match status" value="1"/>
</dbReference>
<evidence type="ECO:0000313" key="1">
    <source>
        <dbReference type="EMBL" id="KAG0268187.1"/>
    </source>
</evidence>
<keyword evidence="1" id="KW-0347">Helicase</keyword>
<organism evidence="1 2">
    <name type="scientific">Linnemannia exigua</name>
    <dbReference type="NCBI Taxonomy" id="604196"/>
    <lineage>
        <taxon>Eukaryota</taxon>
        <taxon>Fungi</taxon>
        <taxon>Fungi incertae sedis</taxon>
        <taxon>Mucoromycota</taxon>
        <taxon>Mortierellomycotina</taxon>
        <taxon>Mortierellomycetes</taxon>
        <taxon>Mortierellales</taxon>
        <taxon>Mortierellaceae</taxon>
        <taxon>Linnemannia</taxon>
    </lineage>
</organism>
<comment type="caution">
    <text evidence="1">The sequence shown here is derived from an EMBL/GenBank/DDBJ whole genome shotgun (WGS) entry which is preliminary data.</text>
</comment>
<keyword evidence="1" id="KW-0378">Hydrolase</keyword>